<reference evidence="2" key="1">
    <citation type="submission" date="2021-01" db="EMBL/GenBank/DDBJ databases">
        <authorList>
            <consortium name="Genoscope - CEA"/>
            <person name="William W."/>
        </authorList>
    </citation>
    <scope>NUCLEOTIDE SEQUENCE</scope>
</reference>
<evidence type="ECO:0000256" key="1">
    <source>
        <dbReference type="SAM" id="Coils"/>
    </source>
</evidence>
<gene>
    <name evidence="2" type="ORF">PPRIM_AZ9-3.1.T0330151</name>
</gene>
<dbReference type="OMA" id="SHIGFQE"/>
<evidence type="ECO:0000313" key="2">
    <source>
        <dbReference type="EMBL" id="CAD8062467.1"/>
    </source>
</evidence>
<proteinExistence type="predicted"/>
<dbReference type="EMBL" id="CAJJDM010000032">
    <property type="protein sequence ID" value="CAD8062467.1"/>
    <property type="molecule type" value="Genomic_DNA"/>
</dbReference>
<keyword evidence="3" id="KW-1185">Reference proteome</keyword>
<dbReference type="AlphaFoldDB" id="A0A8S1L4R0"/>
<comment type="caution">
    <text evidence="2">The sequence shown here is derived from an EMBL/GenBank/DDBJ whole genome shotgun (WGS) entry which is preliminary data.</text>
</comment>
<dbReference type="Proteomes" id="UP000688137">
    <property type="component" value="Unassembled WGS sequence"/>
</dbReference>
<evidence type="ECO:0000313" key="3">
    <source>
        <dbReference type="Proteomes" id="UP000688137"/>
    </source>
</evidence>
<keyword evidence="1" id="KW-0175">Coiled coil</keyword>
<sequence>MKEQLLGKIARYRIFLQQGLQIPDENGDDLRCIDFNFDKYIEQQLQIEQEQKIEQEDQKIEQTDKKIDELDLKLNDQDLEGLLKDLENVQFNGEIDFTKQNISDQTVIRLSVLIQKLPISSLILSDTKISYIGGLELGKAIPNSKLKKLILTNCNLGHSTNILMEQLHFLEEVDFGILGNKALRYLSQQKHELSHIGFQEDPKEVWDVQTKELFLQSIQKSLLSIQFQINNADHKKFIGIAEIKCQENRDAYLRKRAIEYKSKDLDPDHPDYYDCDDFKVNAFKFSVKSYLSNVFESLLDESLYYLEKERQNVLRDDAIYHVTNELLPQSIMEDICQADGSLIVLAKYLLTKIKK</sequence>
<feature type="coiled-coil region" evidence="1">
    <location>
        <begin position="46"/>
        <end position="80"/>
    </location>
</feature>
<accession>A0A8S1L4R0</accession>
<protein>
    <submittedName>
        <fullName evidence="2">Uncharacterized protein</fullName>
    </submittedName>
</protein>
<name>A0A8S1L4R0_PARPR</name>
<organism evidence="2 3">
    <name type="scientific">Paramecium primaurelia</name>
    <dbReference type="NCBI Taxonomy" id="5886"/>
    <lineage>
        <taxon>Eukaryota</taxon>
        <taxon>Sar</taxon>
        <taxon>Alveolata</taxon>
        <taxon>Ciliophora</taxon>
        <taxon>Intramacronucleata</taxon>
        <taxon>Oligohymenophorea</taxon>
        <taxon>Peniculida</taxon>
        <taxon>Parameciidae</taxon>
        <taxon>Paramecium</taxon>
    </lineage>
</organism>